<comment type="caution">
    <text evidence="1">The sequence shown here is derived from an EMBL/GenBank/DDBJ whole genome shotgun (WGS) entry which is preliminary data.</text>
</comment>
<evidence type="ECO:0000313" key="2">
    <source>
        <dbReference type="Proteomes" id="UP000290204"/>
    </source>
</evidence>
<gene>
    <name evidence="1" type="ORF">ESA94_14440</name>
</gene>
<protein>
    <recommendedName>
        <fullName evidence="3">TonB-dependent receptor</fullName>
    </recommendedName>
</protein>
<accession>A0A4Q1CGZ2</accession>
<organism evidence="1 2">
    <name type="scientific">Lacibacter luteus</name>
    <dbReference type="NCBI Taxonomy" id="2508719"/>
    <lineage>
        <taxon>Bacteria</taxon>
        <taxon>Pseudomonadati</taxon>
        <taxon>Bacteroidota</taxon>
        <taxon>Chitinophagia</taxon>
        <taxon>Chitinophagales</taxon>
        <taxon>Chitinophagaceae</taxon>
        <taxon>Lacibacter</taxon>
    </lineage>
</organism>
<proteinExistence type="predicted"/>
<reference evidence="1 2" key="1">
    <citation type="submission" date="2019-01" db="EMBL/GenBank/DDBJ databases">
        <title>Lacibacter sp. strain TTM-7.</title>
        <authorList>
            <person name="Chen W.-M."/>
        </authorList>
    </citation>
    <scope>NUCLEOTIDE SEQUENCE [LARGE SCALE GENOMIC DNA]</scope>
    <source>
        <strain evidence="1 2">TTM-7</strain>
    </source>
</reference>
<sequence length="882" mass="99745">MFVLLSVQSVAQVTIRGVVKSTGGEPLTNYILKIKKKNKPSLLFFDPAIADAQFQVKLQKLQQNDTLEVIIEKSSFETVVKEITLTSYPFETVIEVILPLKPKELKEIVIKPSVWRRGDTTIYTVDSFKIGEERKLKDILTKLPGFSIDEEGKLKFKNKEVAKILVEGEDLFADKTGLLLESFPAHVLAEVQAVENDPKNKLLAGVSLENETIINLKLKKQRTVFFGDVELAGATNKRYAINPTFFSVSRKTKWAAVGFHNNIGTQLNTVFPLNVTNDIPPGLQLNSIYQINNFSPSRYLINKLLNEQFVFNYPALKKLKMKTEMVYGRETLSQYVKQGSSYLNNETYFKRTDSNGIFNTDERVKLRQDFEWMQSNTKSLIARFTFQQNNIKAQSINYINQDNFADSVSNNGANHSSHFSGQIQYTQRYDSLRALAISFSAAFQRNNQQALTVSRNIDVIFSQAGTLFNVAKPLGNTNVFEQQLLVDWISKKGKKIRSQQFVFSSGNISLSNGLRIGKTTEPNSEDVIDRFSNAGIYNDLNVGYQSRLNWSKEKAITSVSWYAGASHIARNDKGVLKESKLLPVATLKVSHTILTKGRGGFPMIFEFSNKAVPLDQLSRGENAVQFNSFQQLRYTLRSMPVLNMSMGYTKSSLTGKSIYLLIRGSRDFVSPLFTNSFELFYNFNIKSIVNLPTNKFGIYSSQNYPLPFIRAMVDLHVSFDYWDQYISNTTNAKITRNGNLSATGGAGLKFNSFRKFSMKADVLLGYNKNVLAKEITTTGADKAALNLKSSLLVRYFLTKNSSAGVKTNSYIFDVLNRKQNLLFSDVDYSWRAPKGKFEFQLRGENLFAETKYVLTSVSLLSQNRTEIPLIGRNIQLSIKFNF</sequence>
<dbReference type="EMBL" id="SDHW01000004">
    <property type="protein sequence ID" value="RXK59333.1"/>
    <property type="molecule type" value="Genomic_DNA"/>
</dbReference>
<dbReference type="Proteomes" id="UP000290204">
    <property type="component" value="Unassembled WGS sequence"/>
</dbReference>
<dbReference type="AlphaFoldDB" id="A0A4Q1CGZ2"/>
<keyword evidence="2" id="KW-1185">Reference proteome</keyword>
<evidence type="ECO:0000313" key="1">
    <source>
        <dbReference type="EMBL" id="RXK59333.1"/>
    </source>
</evidence>
<dbReference type="RefSeq" id="WP_129131637.1">
    <property type="nucleotide sequence ID" value="NZ_SDHW01000004.1"/>
</dbReference>
<evidence type="ECO:0008006" key="3">
    <source>
        <dbReference type="Google" id="ProtNLM"/>
    </source>
</evidence>
<dbReference type="OrthoDB" id="603275at2"/>
<name>A0A4Q1CGZ2_9BACT</name>